<dbReference type="RefSeq" id="WP_369719516.1">
    <property type="nucleotide sequence ID" value="NZ_CP165734.1"/>
</dbReference>
<dbReference type="InterPro" id="IPR009057">
    <property type="entry name" value="Homeodomain-like_sf"/>
</dbReference>
<dbReference type="Gene3D" id="2.60.120.10">
    <property type="entry name" value="Jelly Rolls"/>
    <property type="match status" value="1"/>
</dbReference>
<dbReference type="InterPro" id="IPR047264">
    <property type="entry name" value="Cupin_HpaA-like_N"/>
</dbReference>
<dbReference type="InterPro" id="IPR018060">
    <property type="entry name" value="HTH_AraC"/>
</dbReference>
<protein>
    <submittedName>
        <fullName evidence="5">Helix-turn-helix domain-containing protein</fullName>
    </submittedName>
</protein>
<gene>
    <name evidence="5" type="ORF">AB8Z38_19635</name>
</gene>
<keyword evidence="3" id="KW-0804">Transcription</keyword>
<organism evidence="5">
    <name type="scientific">Bradyrhizobium sp. LLZ17</name>
    <dbReference type="NCBI Taxonomy" id="3239388"/>
    <lineage>
        <taxon>Bacteria</taxon>
        <taxon>Pseudomonadati</taxon>
        <taxon>Pseudomonadota</taxon>
        <taxon>Alphaproteobacteria</taxon>
        <taxon>Hyphomicrobiales</taxon>
        <taxon>Nitrobacteraceae</taxon>
        <taxon>Bradyrhizobium</taxon>
    </lineage>
</organism>
<dbReference type="PANTHER" id="PTHR43280">
    <property type="entry name" value="ARAC-FAMILY TRANSCRIPTIONAL REGULATOR"/>
    <property type="match status" value="1"/>
</dbReference>
<dbReference type="CDD" id="cd06999">
    <property type="entry name" value="cupin_HpaA-like_N"/>
    <property type="match status" value="1"/>
</dbReference>
<dbReference type="PRINTS" id="PR00032">
    <property type="entry name" value="HTHARAC"/>
</dbReference>
<evidence type="ECO:0000256" key="3">
    <source>
        <dbReference type="ARBA" id="ARBA00023163"/>
    </source>
</evidence>
<evidence type="ECO:0000313" key="5">
    <source>
        <dbReference type="EMBL" id="XDV55057.1"/>
    </source>
</evidence>
<dbReference type="InterPro" id="IPR020449">
    <property type="entry name" value="Tscrpt_reg_AraC-type_HTH"/>
</dbReference>
<dbReference type="InterPro" id="IPR014710">
    <property type="entry name" value="RmlC-like_jellyroll"/>
</dbReference>
<dbReference type="PROSITE" id="PS01124">
    <property type="entry name" value="HTH_ARAC_FAMILY_2"/>
    <property type="match status" value="1"/>
</dbReference>
<dbReference type="SMART" id="SM00342">
    <property type="entry name" value="HTH_ARAC"/>
    <property type="match status" value="1"/>
</dbReference>
<dbReference type="GO" id="GO:0043565">
    <property type="term" value="F:sequence-specific DNA binding"/>
    <property type="evidence" value="ECO:0007669"/>
    <property type="project" value="InterPro"/>
</dbReference>
<sequence length="291" mass="32190">MDLPLFHLYGDPPDPRAFNFVHAETIPSRSSRHDWRICTHRHANLSQILVIERGGGEVQYEASTAALSSPAIILVPPTVAHGFRFQTSTDGWVISFTEDVARTFGDPSGETIACLKGSMMNPVLSVTQGKNMARLSELCASLTEERLQSRDGFRIAMNSYVALIAVEVCRLVTSHDLSSAHTGDATVAKLLKLIEAHFRGQRSLAFYAAKLAMTSDHLNKHVKRVTGVTAGQLIRQRVLTEAKRLLAFSNQPINEIAYDLAFADPSHFARSFREDTGVTPRTFRERAGRLT</sequence>
<keyword evidence="2" id="KW-0238">DNA-binding</keyword>
<dbReference type="GO" id="GO:0003700">
    <property type="term" value="F:DNA-binding transcription factor activity"/>
    <property type="evidence" value="ECO:0007669"/>
    <property type="project" value="InterPro"/>
</dbReference>
<name>A0AB39XF87_9BRAD</name>
<dbReference type="Pfam" id="PF12833">
    <property type="entry name" value="HTH_18"/>
    <property type="match status" value="1"/>
</dbReference>
<evidence type="ECO:0000259" key="4">
    <source>
        <dbReference type="PROSITE" id="PS01124"/>
    </source>
</evidence>
<keyword evidence="1" id="KW-0805">Transcription regulation</keyword>
<proteinExistence type="predicted"/>
<dbReference type="EMBL" id="CP165734">
    <property type="protein sequence ID" value="XDV55057.1"/>
    <property type="molecule type" value="Genomic_DNA"/>
</dbReference>
<feature type="domain" description="HTH araC/xylS-type" evidence="4">
    <location>
        <begin position="188"/>
        <end position="286"/>
    </location>
</feature>
<dbReference type="AlphaFoldDB" id="A0AB39XF87"/>
<dbReference type="PANTHER" id="PTHR43280:SF32">
    <property type="entry name" value="TRANSCRIPTIONAL REGULATORY PROTEIN"/>
    <property type="match status" value="1"/>
</dbReference>
<evidence type="ECO:0000256" key="2">
    <source>
        <dbReference type="ARBA" id="ARBA00023125"/>
    </source>
</evidence>
<evidence type="ECO:0000256" key="1">
    <source>
        <dbReference type="ARBA" id="ARBA00023015"/>
    </source>
</evidence>
<dbReference type="Gene3D" id="1.10.10.60">
    <property type="entry name" value="Homeodomain-like"/>
    <property type="match status" value="1"/>
</dbReference>
<dbReference type="InterPro" id="IPR037923">
    <property type="entry name" value="HTH-like"/>
</dbReference>
<accession>A0AB39XF87</accession>
<dbReference type="SUPFAM" id="SSF46689">
    <property type="entry name" value="Homeodomain-like"/>
    <property type="match status" value="1"/>
</dbReference>
<reference evidence="5" key="1">
    <citation type="submission" date="2024-08" db="EMBL/GenBank/DDBJ databases">
        <authorList>
            <person name="Chaddad Z."/>
            <person name="Lamrabet M."/>
            <person name="Bouhnik O."/>
            <person name="Alami S."/>
            <person name="Wipf D."/>
            <person name="Courty P.E."/>
            <person name="Missbah El Idrissi M."/>
        </authorList>
    </citation>
    <scope>NUCLEOTIDE SEQUENCE</scope>
    <source>
        <strain evidence="5">LLZ17</strain>
    </source>
</reference>
<dbReference type="SUPFAM" id="SSF51215">
    <property type="entry name" value="Regulatory protein AraC"/>
    <property type="match status" value="1"/>
</dbReference>